<accession>A0ABQ7BZM8</accession>
<dbReference type="EMBL" id="QGKV02000832">
    <property type="protein sequence ID" value="KAF3545334.1"/>
    <property type="molecule type" value="Genomic_DNA"/>
</dbReference>
<keyword evidence="3" id="KW-1185">Reference proteome</keyword>
<dbReference type="SUPFAM" id="SSF52058">
    <property type="entry name" value="L domain-like"/>
    <property type="match status" value="1"/>
</dbReference>
<feature type="domain" description="F-box/LRR-repeat protein 15/At3g58940/PEG3-like LRR" evidence="1">
    <location>
        <begin position="60"/>
        <end position="140"/>
    </location>
</feature>
<reference evidence="2 3" key="1">
    <citation type="journal article" date="2020" name="BMC Genomics">
        <title>Intraspecific diversification of the crop wild relative Brassica cretica Lam. using demographic model selection.</title>
        <authorList>
            <person name="Kioukis A."/>
            <person name="Michalopoulou V.A."/>
            <person name="Briers L."/>
            <person name="Pirintsos S."/>
            <person name="Studholme D.J."/>
            <person name="Pavlidis P."/>
            <person name="Sarris P.F."/>
        </authorList>
    </citation>
    <scope>NUCLEOTIDE SEQUENCE [LARGE SCALE GENOMIC DNA]</scope>
    <source>
        <strain evidence="3">cv. PFS-1207/04</strain>
    </source>
</reference>
<dbReference type="Proteomes" id="UP000266723">
    <property type="component" value="Unassembled WGS sequence"/>
</dbReference>
<evidence type="ECO:0000313" key="2">
    <source>
        <dbReference type="EMBL" id="KAF3545334.1"/>
    </source>
</evidence>
<dbReference type="PANTHER" id="PTHR31900:SF36">
    <property type="entry name" value="F-BOX DOMAIN-CONTAINING PROTEIN"/>
    <property type="match status" value="1"/>
</dbReference>
<proteinExistence type="predicted"/>
<feature type="domain" description="F-box/LRR-repeat protein 15/At3g58940/PEG3-like LRR" evidence="1">
    <location>
        <begin position="153"/>
        <end position="241"/>
    </location>
</feature>
<feature type="domain" description="F-box/LRR-repeat protein 15/At3g58940/PEG3-like LRR" evidence="1">
    <location>
        <begin position="382"/>
        <end position="463"/>
    </location>
</feature>
<dbReference type="InterPro" id="IPR032675">
    <property type="entry name" value="LRR_dom_sf"/>
</dbReference>
<comment type="caution">
    <text evidence="2">The sequence shown here is derived from an EMBL/GenBank/DDBJ whole genome shotgun (WGS) entry which is preliminary data.</text>
</comment>
<evidence type="ECO:0000313" key="3">
    <source>
        <dbReference type="Proteomes" id="UP000266723"/>
    </source>
</evidence>
<dbReference type="Pfam" id="PF24758">
    <property type="entry name" value="LRR_At5g56370"/>
    <property type="match status" value="3"/>
</dbReference>
<name>A0ABQ7BZM8_BRACR</name>
<gene>
    <name evidence="2" type="ORF">DY000_02001215</name>
</gene>
<organism evidence="2 3">
    <name type="scientific">Brassica cretica</name>
    <name type="common">Mustard</name>
    <dbReference type="NCBI Taxonomy" id="69181"/>
    <lineage>
        <taxon>Eukaryota</taxon>
        <taxon>Viridiplantae</taxon>
        <taxon>Streptophyta</taxon>
        <taxon>Embryophyta</taxon>
        <taxon>Tracheophyta</taxon>
        <taxon>Spermatophyta</taxon>
        <taxon>Magnoliopsida</taxon>
        <taxon>eudicotyledons</taxon>
        <taxon>Gunneridae</taxon>
        <taxon>Pentapetalae</taxon>
        <taxon>rosids</taxon>
        <taxon>malvids</taxon>
        <taxon>Brassicales</taxon>
        <taxon>Brassicaceae</taxon>
        <taxon>Brassiceae</taxon>
        <taxon>Brassica</taxon>
    </lineage>
</organism>
<dbReference type="InterPro" id="IPR050232">
    <property type="entry name" value="FBL13/AtMIF1-like"/>
</dbReference>
<dbReference type="Gene3D" id="3.80.10.10">
    <property type="entry name" value="Ribonuclease Inhibitor"/>
    <property type="match status" value="2"/>
</dbReference>
<protein>
    <recommendedName>
        <fullName evidence="1">F-box/LRR-repeat protein 15/At3g58940/PEG3-like LRR domain-containing protein</fullName>
    </recommendedName>
</protein>
<evidence type="ECO:0000259" key="1">
    <source>
        <dbReference type="Pfam" id="PF24758"/>
    </source>
</evidence>
<dbReference type="PANTHER" id="PTHR31900">
    <property type="entry name" value="F-BOX/RNI SUPERFAMILY PROTEIN-RELATED"/>
    <property type="match status" value="1"/>
</dbReference>
<dbReference type="InterPro" id="IPR055411">
    <property type="entry name" value="LRR_FXL15/At3g58940/PEG3-like"/>
</dbReference>
<sequence length="471" mass="53783">MEEPSLTELPDDLILKIFSLLPFFKESVATNLLTKHIKLSREYSASDINFLVKLAVKRSVRRLRIQTSGKTLELPSSLNICVTLKSLMLNQVRIKVVPPCFRFPSLKSLHLLSVKFSGEESIASFLQICPVLEYLVVDQTEDDSVMLEDVPVWFCLPSLKSLHLLSVNFSGDESFSKLIQRCPVLEDLVINKTRDDNVTIFNINAPSLRSLSIDNSTGERTYVEENHGFVINAPSLEKMNFKDTFSNCLVFEHMPEVIEANIHVICGQPENFIGHKKKGWRNPSLSELPVYLILKIFSSLPFFKESVATHLLTKRWDGPWKLVPNVMFDDRSYSHESFVTFMSFVYGSLLFNNDQILERLDLNLSGDYSASDVNFLVTLAVKRSVRKLRIQKFWKTLELPSCLSTCVTLKSLILHKVRFWFVPPCFRLPSLRSLHLFSVNPSGYSSLETILKSCPDLEYLVVKDVMVMTVP</sequence>